<accession>G8NPN3</accession>
<dbReference type="PANTHER" id="PTHR36440:SF1">
    <property type="entry name" value="PUTATIVE (AFU_ORTHOLOGUE AFUA_8G07350)-RELATED"/>
    <property type="match status" value="1"/>
</dbReference>
<reference evidence="2 3" key="1">
    <citation type="submission" date="2011-11" db="EMBL/GenBank/DDBJ databases">
        <title>Complete sequence of Granulicella mallensis MP5ACTX8.</title>
        <authorList>
            <consortium name="US DOE Joint Genome Institute"/>
            <person name="Lucas S."/>
            <person name="Copeland A."/>
            <person name="Lapidus A."/>
            <person name="Cheng J.-F."/>
            <person name="Goodwin L."/>
            <person name="Pitluck S."/>
            <person name="Peters L."/>
            <person name="Lu M."/>
            <person name="Detter J.C."/>
            <person name="Han C."/>
            <person name="Tapia R."/>
            <person name="Land M."/>
            <person name="Hauser L."/>
            <person name="Kyrpides N."/>
            <person name="Ivanova N."/>
            <person name="Mikhailova N."/>
            <person name="Pagani I."/>
            <person name="Rawat S."/>
            <person name="Mannisto M."/>
            <person name="Haggblom M."/>
            <person name="Woyke T."/>
        </authorList>
    </citation>
    <scope>NUCLEOTIDE SEQUENCE [LARGE SCALE GENOMIC DNA]</scope>
    <source>
        <strain evidence="3">ATCC BAA-1857 / DSM 23137 / MP5ACTX8</strain>
    </source>
</reference>
<keyword evidence="3" id="KW-1185">Reference proteome</keyword>
<dbReference type="HOGENOM" id="CLU_103066_3_0_0"/>
<dbReference type="eggNOG" id="COG1917">
    <property type="taxonomic scope" value="Bacteria"/>
</dbReference>
<protein>
    <submittedName>
        <fullName evidence="2">Cupin 2 conserved barrel domain protein</fullName>
    </submittedName>
</protein>
<dbReference type="RefSeq" id="WP_014264924.1">
    <property type="nucleotide sequence ID" value="NC_016631.1"/>
</dbReference>
<evidence type="ECO:0000259" key="1">
    <source>
        <dbReference type="Pfam" id="PF07883"/>
    </source>
</evidence>
<dbReference type="AlphaFoldDB" id="G8NPN3"/>
<dbReference type="Proteomes" id="UP000007113">
    <property type="component" value="Chromosome"/>
</dbReference>
<dbReference type="STRING" id="682795.AciX8_1706"/>
<proteinExistence type="predicted"/>
<dbReference type="SUPFAM" id="SSF51182">
    <property type="entry name" value="RmlC-like cupins"/>
    <property type="match status" value="1"/>
</dbReference>
<gene>
    <name evidence="2" type="ordered locus">AciX8_1706</name>
</gene>
<dbReference type="InterPro" id="IPR014710">
    <property type="entry name" value="RmlC-like_jellyroll"/>
</dbReference>
<organism evidence="2 3">
    <name type="scientific">Granulicella mallensis (strain ATCC BAA-1857 / DSM 23137 / MP5ACTX8)</name>
    <dbReference type="NCBI Taxonomy" id="682795"/>
    <lineage>
        <taxon>Bacteria</taxon>
        <taxon>Pseudomonadati</taxon>
        <taxon>Acidobacteriota</taxon>
        <taxon>Terriglobia</taxon>
        <taxon>Terriglobales</taxon>
        <taxon>Acidobacteriaceae</taxon>
        <taxon>Granulicella</taxon>
    </lineage>
</organism>
<sequence>MNTLPTPTAEQPTYNVLGVLLQFLATPEQINDPITLMRGTVPPGVIIPLHSHADPEVFYVLDGVLEVFQAEGPTAGWQTVTAGEVATIPGNIRHALRNTSSAPTTSITVSKQDLYNFFRELARPFDPSVPPAPPAPEEMQHFFQLAAKYKFWLASPAENAAIGISLA</sequence>
<dbReference type="Gene3D" id="2.60.120.10">
    <property type="entry name" value="Jelly Rolls"/>
    <property type="match status" value="1"/>
</dbReference>
<dbReference type="PANTHER" id="PTHR36440">
    <property type="entry name" value="PUTATIVE (AFU_ORTHOLOGUE AFUA_8G07350)-RELATED"/>
    <property type="match status" value="1"/>
</dbReference>
<dbReference type="InterPro" id="IPR053146">
    <property type="entry name" value="QDO-like"/>
</dbReference>
<dbReference type="OrthoDB" id="118333at2"/>
<name>G8NPN3_GRAMM</name>
<dbReference type="InterPro" id="IPR011051">
    <property type="entry name" value="RmlC_Cupin_sf"/>
</dbReference>
<dbReference type="EMBL" id="CP003130">
    <property type="protein sequence ID" value="AEU36045.1"/>
    <property type="molecule type" value="Genomic_DNA"/>
</dbReference>
<evidence type="ECO:0000313" key="3">
    <source>
        <dbReference type="Proteomes" id="UP000007113"/>
    </source>
</evidence>
<dbReference type="KEGG" id="gma:AciX8_1706"/>
<feature type="domain" description="Cupin type-2" evidence="1">
    <location>
        <begin position="40"/>
        <end position="107"/>
    </location>
</feature>
<dbReference type="InterPro" id="IPR013096">
    <property type="entry name" value="Cupin_2"/>
</dbReference>
<evidence type="ECO:0000313" key="2">
    <source>
        <dbReference type="EMBL" id="AEU36045.1"/>
    </source>
</evidence>
<dbReference type="Pfam" id="PF07883">
    <property type="entry name" value="Cupin_2"/>
    <property type="match status" value="1"/>
</dbReference>